<dbReference type="EMBL" id="AMFJ01028763">
    <property type="protein sequence ID" value="EKD44716.1"/>
    <property type="molecule type" value="Genomic_DNA"/>
</dbReference>
<comment type="caution">
    <text evidence="1">The sequence shown here is derived from an EMBL/GenBank/DDBJ whole genome shotgun (WGS) entry which is preliminary data.</text>
</comment>
<evidence type="ECO:0000313" key="1">
    <source>
        <dbReference type="EMBL" id="EKD44716.1"/>
    </source>
</evidence>
<reference evidence="1" key="1">
    <citation type="journal article" date="2012" name="Science">
        <title>Fermentation, hydrogen, and sulfur metabolism in multiple uncultivated bacterial phyla.</title>
        <authorList>
            <person name="Wrighton K.C."/>
            <person name="Thomas B.C."/>
            <person name="Sharon I."/>
            <person name="Miller C.S."/>
            <person name="Castelle C.J."/>
            <person name="VerBerkmoes N.C."/>
            <person name="Wilkins M.J."/>
            <person name="Hettich R.L."/>
            <person name="Lipton M.S."/>
            <person name="Williams K.H."/>
            <person name="Long P.E."/>
            <person name="Banfield J.F."/>
        </authorList>
    </citation>
    <scope>NUCLEOTIDE SEQUENCE [LARGE SCALE GENOMIC DNA]</scope>
</reference>
<accession>K1Z682</accession>
<name>K1Z682_9BACT</name>
<proteinExistence type="predicted"/>
<gene>
    <name evidence="1" type="ORF">ACD_71C00032G0004</name>
</gene>
<organism evidence="1">
    <name type="scientific">uncultured bacterium</name>
    <name type="common">gcode 4</name>
    <dbReference type="NCBI Taxonomy" id="1234023"/>
    <lineage>
        <taxon>Bacteria</taxon>
        <taxon>environmental samples</taxon>
    </lineage>
</organism>
<protein>
    <submittedName>
        <fullName evidence="1">Uncharacterized protein</fullName>
    </submittedName>
</protein>
<dbReference type="AlphaFoldDB" id="K1Z682"/>
<sequence>MQGIINFFDHPFFIIIWGITTTILVAGLIYKIISWFFGITPVIFRLGIALWKREIAVFSSLEVFDSLKSTLIDSWIFKEKNIIHIKRENIDKSKSKTLFLVDWETFWNEIEVIFNARKDSQTAVVIYAKPASIPQDKMTDIANRTNTIVVNFRGRLLNDILNSLITTSYDR</sequence>